<keyword evidence="5 7" id="KW-1015">Disulfide bond</keyword>
<dbReference type="Pfam" id="PF08516">
    <property type="entry name" value="ADAM_CR"/>
    <property type="match status" value="1"/>
</dbReference>
<evidence type="ECO:0000259" key="11">
    <source>
        <dbReference type="PROSITE" id="PS50026"/>
    </source>
</evidence>
<dbReference type="GO" id="GO:0022407">
    <property type="term" value="P:regulation of cell-cell adhesion"/>
    <property type="evidence" value="ECO:0007669"/>
    <property type="project" value="TreeGrafter"/>
</dbReference>
<dbReference type="GO" id="GO:0046872">
    <property type="term" value="F:metal ion binding"/>
    <property type="evidence" value="ECO:0007669"/>
    <property type="project" value="UniProtKB-KW"/>
</dbReference>
<sequence>MMSAHRGQKAGRGTSGELQAAGPGTSWTNALGGALCTQQDLWPVPQEAGGHVPPPDPSPHSMSQVTSSPRRLASHLPPCGAASSSLLHGGEAEMQGGVRMGPCASLRSFIQPTCIKRTWSRRPQGTRRSPRNPEEQPDQGEATRGGRGAHPKVSQTPPLPASRANWGVRGWPGRGAWESRAPGLDRARRAALPHALRPRTPGSQILDRTPRLRISDPHPRLRTPGPWIPVRAPRLLTADPHPRRAMRRLRLWLLGALWLQVVTPRGPLPHVEQYEVVWPQRLPGPRTRRALPSHLGLYPDNVSYVLEARGHTFTLHLRKNRDLVRSGYTETYTAANGSQVTEQLQKQDHCFYQGHVEGHPHSAASLSTCDGLRGFFRAGEAIHLIEPLHGGSEGGQHALYQAQHLRQKVGTCGVSNASLESILGPRTSAAIRPRNRPLSQETRYVELYVVTDRTLFRQQGSREAVRKRVLEVVNHVDKLYQELKFRVVLVGLDIWNQEDKIHISSEASTTLDNFLAWRERSLVGRHPHDNAQLITGVDFTGNTVGLAKVSAMCSQDSGAVNQDHSHSPIGVACTMAHEMGHNLGMDHDEEVHGCYCPVPQNSGGCIMAAKIGSAFPRRFSQCSRADLETFVEKPYITCMANAPDLDRLVGGPVCGNGFVERGEQCDCGQPQDCQNRCCNATTCRLLEGAECAHGTCCHECRVKPAGTLCRAAKDVCDLEEYCDGRQPACPEDAFQENGTPCLGGYCYDGTCPTLAQRCQDLWGPGTRAAVETCYSYSISSDCSSRMPLGSRSVNRCGVLFCQGGQKPRERSACTLTSSSAVCQALVLSGGSGFEPVLEGTKCGEERVCWKGLCEDLRVYRAENCSAKCSGHGVCNHKKECHCQLGWAPPHCTELLAQMHTASGSLPVGVLVPVLLLVVLVLIVAGVVIYCKARSPTRWRNLVPKAAMGLSNPLFHEGGSAPAKGGAPAHTVGPPEPVPTTHTSQPPRPTAAAVTPKRPPPAPPVAMSNLPFPVPMYTQQAPAQLRPAPPTKPLPELKPRQVVKPSSAPPMPPVKPKAGVANPGPTQGVVGPKVALKPPVQRR</sequence>
<evidence type="ECO:0000259" key="13">
    <source>
        <dbReference type="PROSITE" id="PS50215"/>
    </source>
</evidence>
<evidence type="ECO:0000259" key="12">
    <source>
        <dbReference type="PROSITE" id="PS50214"/>
    </source>
</evidence>
<feature type="disulfide bond" evidence="7">
    <location>
        <begin position="882"/>
        <end position="891"/>
    </location>
</feature>
<name>A0A8B7RJZ5_HIPAR</name>
<dbReference type="PANTHER" id="PTHR11905:SF20">
    <property type="entry name" value="DISINTEGRIN AND METALLOPROTEINASE DOMAIN-CONTAINING PROTEIN 8"/>
    <property type="match status" value="1"/>
</dbReference>
<dbReference type="PROSITE" id="PS00427">
    <property type="entry name" value="DISINTEGRIN_1"/>
    <property type="match status" value="1"/>
</dbReference>
<dbReference type="InterPro" id="IPR001762">
    <property type="entry name" value="Disintegrin_dom"/>
</dbReference>
<dbReference type="GO" id="GO:0050839">
    <property type="term" value="F:cell adhesion molecule binding"/>
    <property type="evidence" value="ECO:0007669"/>
    <property type="project" value="TreeGrafter"/>
</dbReference>
<dbReference type="PROSITE" id="PS50026">
    <property type="entry name" value="EGF_3"/>
    <property type="match status" value="1"/>
</dbReference>
<feature type="binding site" evidence="8">
    <location>
        <position position="587"/>
    </location>
    <ligand>
        <name>Zn(2+)</name>
        <dbReference type="ChEBI" id="CHEBI:29105"/>
        <note>catalytic</note>
    </ligand>
</feature>
<feature type="binding site" evidence="8">
    <location>
        <position position="577"/>
    </location>
    <ligand>
        <name>Zn(2+)</name>
        <dbReference type="ChEBI" id="CHEBI:29105"/>
        <note>catalytic</note>
    </ligand>
</feature>
<proteinExistence type="predicted"/>
<dbReference type="GeneID" id="109383561"/>
<dbReference type="InterPro" id="IPR002870">
    <property type="entry name" value="Peptidase_M12B_N"/>
</dbReference>
<gene>
    <name evidence="15 16 17" type="primary">ADAM8</name>
</gene>
<dbReference type="Pfam" id="PF01421">
    <property type="entry name" value="Reprolysin"/>
    <property type="match status" value="1"/>
</dbReference>
<feature type="domain" description="Disintegrin" evidence="12">
    <location>
        <begin position="651"/>
        <end position="737"/>
    </location>
</feature>
<feature type="compositionally biased region" description="Basic residues" evidence="9">
    <location>
        <begin position="118"/>
        <end position="130"/>
    </location>
</feature>
<dbReference type="InterPro" id="IPR036436">
    <property type="entry name" value="Disintegrin_dom_sf"/>
</dbReference>
<dbReference type="Pfam" id="PF00200">
    <property type="entry name" value="Disintegrin"/>
    <property type="match status" value="1"/>
</dbReference>
<dbReference type="SUPFAM" id="SSF55486">
    <property type="entry name" value="Metalloproteases ('zincins'), catalytic domain"/>
    <property type="match status" value="1"/>
</dbReference>
<dbReference type="PRINTS" id="PR00289">
    <property type="entry name" value="DISINTEGRIN"/>
</dbReference>
<keyword evidence="7" id="KW-0245">EGF-like domain</keyword>
<dbReference type="PROSITE" id="PS01186">
    <property type="entry name" value="EGF_2"/>
    <property type="match status" value="1"/>
</dbReference>
<dbReference type="Proteomes" id="UP000694851">
    <property type="component" value="Unplaced"/>
</dbReference>
<evidence type="ECO:0000256" key="5">
    <source>
        <dbReference type="ARBA" id="ARBA00023157"/>
    </source>
</evidence>
<dbReference type="GO" id="GO:0002693">
    <property type="term" value="P:positive regulation of cellular extravasation"/>
    <property type="evidence" value="ECO:0007669"/>
    <property type="project" value="TreeGrafter"/>
</dbReference>
<evidence type="ECO:0000256" key="1">
    <source>
        <dbReference type="ARBA" id="ARBA00004479"/>
    </source>
</evidence>
<feature type="active site" evidence="8">
    <location>
        <position position="578"/>
    </location>
</feature>
<evidence type="ECO:0000256" key="6">
    <source>
        <dbReference type="PROSITE-ProRule" id="PRU00068"/>
    </source>
</evidence>
<feature type="region of interest" description="Disordered" evidence="9">
    <location>
        <begin position="115"/>
        <end position="167"/>
    </location>
</feature>
<evidence type="ECO:0000256" key="2">
    <source>
        <dbReference type="ARBA" id="ARBA00022692"/>
    </source>
</evidence>
<dbReference type="PROSITE" id="PS50215">
    <property type="entry name" value="ADAM_MEPRO"/>
    <property type="match status" value="1"/>
</dbReference>
<feature type="disulfide bond" evidence="7">
    <location>
        <begin position="864"/>
        <end position="874"/>
    </location>
</feature>
<dbReference type="InterPro" id="IPR034027">
    <property type="entry name" value="Reprolysin_adamalysin"/>
</dbReference>
<dbReference type="Pfam" id="PF01562">
    <property type="entry name" value="Pep_M12B_propep"/>
    <property type="match status" value="1"/>
</dbReference>
<dbReference type="InterPro" id="IPR000742">
    <property type="entry name" value="EGF"/>
</dbReference>
<dbReference type="CDD" id="cd04269">
    <property type="entry name" value="ZnMc_adamalysin_II_like"/>
    <property type="match status" value="1"/>
</dbReference>
<keyword evidence="3 10" id="KW-1133">Transmembrane helix</keyword>
<keyword evidence="15 16" id="KW-0482">Metalloprotease</keyword>
<reference evidence="15 16" key="1">
    <citation type="submission" date="2025-04" db="UniProtKB">
        <authorList>
            <consortium name="RefSeq"/>
        </authorList>
    </citation>
    <scope>IDENTIFICATION</scope>
    <source>
        <tissue evidence="15 16">Muscle</tissue>
    </source>
</reference>
<dbReference type="RefSeq" id="XP_019499667.1">
    <property type="nucleotide sequence ID" value="XM_019644122.1"/>
</dbReference>
<feature type="compositionally biased region" description="Polar residues" evidence="9">
    <location>
        <begin position="60"/>
        <end position="69"/>
    </location>
</feature>
<feature type="binding site" evidence="8">
    <location>
        <position position="581"/>
    </location>
    <ligand>
        <name>Zn(2+)</name>
        <dbReference type="ChEBI" id="CHEBI:29105"/>
        <note>catalytic</note>
    </ligand>
</feature>
<accession>A0A8B7RJZ5</accession>
<dbReference type="InterPro" id="IPR001590">
    <property type="entry name" value="Peptidase_M12B"/>
</dbReference>
<feature type="region of interest" description="Disordered" evidence="9">
    <location>
        <begin position="1"/>
        <end position="31"/>
    </location>
</feature>
<organism evidence="14 15">
    <name type="scientific">Hipposideros armiger</name>
    <name type="common">Great Himalayan leaf-nosed bat</name>
    <dbReference type="NCBI Taxonomy" id="186990"/>
    <lineage>
        <taxon>Eukaryota</taxon>
        <taxon>Metazoa</taxon>
        <taxon>Chordata</taxon>
        <taxon>Craniata</taxon>
        <taxon>Vertebrata</taxon>
        <taxon>Euteleostomi</taxon>
        <taxon>Mammalia</taxon>
        <taxon>Eutheria</taxon>
        <taxon>Laurasiatheria</taxon>
        <taxon>Chiroptera</taxon>
        <taxon>Yinpterochiroptera</taxon>
        <taxon>Rhinolophoidea</taxon>
        <taxon>Hipposideridae</taxon>
        <taxon>Hipposideros</taxon>
    </lineage>
</organism>
<feature type="region of interest" description="Disordered" evidence="9">
    <location>
        <begin position="44"/>
        <end position="77"/>
    </location>
</feature>
<evidence type="ECO:0000256" key="9">
    <source>
        <dbReference type="SAM" id="MobiDB-lite"/>
    </source>
</evidence>
<dbReference type="InterPro" id="IPR024079">
    <property type="entry name" value="MetalloPept_cat_dom_sf"/>
</dbReference>
<dbReference type="RefSeq" id="XP_019499666.1">
    <property type="nucleotide sequence ID" value="XM_019644121.1"/>
</dbReference>
<dbReference type="GO" id="GO:0051044">
    <property type="term" value="P:positive regulation of membrane protein ectodomain proteolysis"/>
    <property type="evidence" value="ECO:0007669"/>
    <property type="project" value="TreeGrafter"/>
</dbReference>
<keyword evidence="15 16" id="KW-0378">Hydrolase</keyword>
<feature type="disulfide bond" evidence="6">
    <location>
        <begin position="709"/>
        <end position="729"/>
    </location>
</feature>
<evidence type="ECO:0000256" key="7">
    <source>
        <dbReference type="PROSITE-ProRule" id="PRU00076"/>
    </source>
</evidence>
<keyword evidence="15 16" id="KW-0645">Protease</keyword>
<dbReference type="Gene3D" id="4.10.70.10">
    <property type="entry name" value="Disintegrin domain"/>
    <property type="match status" value="1"/>
</dbReference>
<evidence type="ECO:0000313" key="17">
    <source>
        <dbReference type="RefSeq" id="XP_019499667.1"/>
    </source>
</evidence>
<evidence type="ECO:0000256" key="8">
    <source>
        <dbReference type="PROSITE-ProRule" id="PRU00276"/>
    </source>
</evidence>
<dbReference type="PROSITE" id="PS50214">
    <property type="entry name" value="DISINTEGRIN_2"/>
    <property type="match status" value="1"/>
</dbReference>
<dbReference type="SMART" id="SM00050">
    <property type="entry name" value="DISIN"/>
    <property type="match status" value="1"/>
</dbReference>
<dbReference type="RefSeq" id="XP_019499665.1">
    <property type="nucleotide sequence ID" value="XM_019644120.1"/>
</dbReference>
<feature type="domain" description="Peptidase M12B" evidence="13">
    <location>
        <begin position="443"/>
        <end position="643"/>
    </location>
</feature>
<keyword evidence="4 10" id="KW-0472">Membrane</keyword>
<keyword evidence="8" id="KW-0479">Metal-binding</keyword>
<evidence type="ECO:0000313" key="15">
    <source>
        <dbReference type="RefSeq" id="XP_019499665.1"/>
    </source>
</evidence>
<dbReference type="InterPro" id="IPR006586">
    <property type="entry name" value="ADAM_Cys-rich"/>
</dbReference>
<dbReference type="GO" id="GO:0016020">
    <property type="term" value="C:membrane"/>
    <property type="evidence" value="ECO:0007669"/>
    <property type="project" value="UniProtKB-SubCell"/>
</dbReference>
<evidence type="ECO:0000313" key="16">
    <source>
        <dbReference type="RefSeq" id="XP_019499666.1"/>
    </source>
</evidence>
<keyword evidence="8" id="KW-0862">Zinc</keyword>
<evidence type="ECO:0000256" key="3">
    <source>
        <dbReference type="ARBA" id="ARBA00022989"/>
    </source>
</evidence>
<dbReference type="FunFam" id="4.10.70.10:FF:000001">
    <property type="entry name" value="Disintegrin and metalloproteinase domain-containing protein 22"/>
    <property type="match status" value="1"/>
</dbReference>
<comment type="caution">
    <text evidence="7">Lacks conserved residue(s) required for the propagation of feature annotation.</text>
</comment>
<dbReference type="OrthoDB" id="5951731at2759"/>
<dbReference type="InterPro" id="IPR018358">
    <property type="entry name" value="Disintegrin_CS"/>
</dbReference>
<evidence type="ECO:0000256" key="4">
    <source>
        <dbReference type="ARBA" id="ARBA00023136"/>
    </source>
</evidence>
<dbReference type="AlphaFoldDB" id="A0A8B7RJZ5"/>
<comment type="subcellular location">
    <subcellularLocation>
        <location evidence="1">Membrane</location>
        <topology evidence="1">Single-pass type I membrane protein</topology>
    </subcellularLocation>
</comment>
<dbReference type="Gene3D" id="3.40.390.10">
    <property type="entry name" value="Collagenase (Catalytic Domain)"/>
    <property type="match status" value="1"/>
</dbReference>
<dbReference type="GO" id="GO:0004222">
    <property type="term" value="F:metalloendopeptidase activity"/>
    <property type="evidence" value="ECO:0007669"/>
    <property type="project" value="InterPro"/>
</dbReference>
<dbReference type="PANTHER" id="PTHR11905">
    <property type="entry name" value="ADAM A DISINTEGRIN AND METALLOPROTEASE DOMAIN"/>
    <property type="match status" value="1"/>
</dbReference>
<keyword evidence="2 10" id="KW-0812">Transmembrane</keyword>
<feature type="region of interest" description="Disordered" evidence="9">
    <location>
        <begin position="1020"/>
        <end position="1082"/>
    </location>
</feature>
<keyword evidence="14" id="KW-1185">Reference proteome</keyword>
<feature type="region of interest" description="Disordered" evidence="9">
    <location>
        <begin position="956"/>
        <end position="1002"/>
    </location>
</feature>
<dbReference type="SMART" id="SM00608">
    <property type="entry name" value="ACR"/>
    <property type="match status" value="1"/>
</dbReference>
<dbReference type="KEGG" id="hai:109383561"/>
<dbReference type="GO" id="GO:0006508">
    <property type="term" value="P:proteolysis"/>
    <property type="evidence" value="ECO:0007669"/>
    <property type="project" value="InterPro"/>
</dbReference>
<dbReference type="GO" id="GO:0006954">
    <property type="term" value="P:inflammatory response"/>
    <property type="evidence" value="ECO:0007669"/>
    <property type="project" value="TreeGrafter"/>
</dbReference>
<evidence type="ECO:0000313" key="14">
    <source>
        <dbReference type="Proteomes" id="UP000694851"/>
    </source>
</evidence>
<feature type="compositionally biased region" description="Low complexity" evidence="9">
    <location>
        <begin position="957"/>
        <end position="968"/>
    </location>
</feature>
<feature type="transmembrane region" description="Helical" evidence="10">
    <location>
        <begin position="907"/>
        <end position="930"/>
    </location>
</feature>
<evidence type="ECO:0000256" key="10">
    <source>
        <dbReference type="SAM" id="Phobius"/>
    </source>
</evidence>
<dbReference type="SUPFAM" id="SSF57552">
    <property type="entry name" value="Blood coagulation inhibitor (disintegrin)"/>
    <property type="match status" value="1"/>
</dbReference>
<dbReference type="FunFam" id="3.40.390.10:FF:000002">
    <property type="entry name" value="Disintegrin and metalloproteinase domain-containing protein 22"/>
    <property type="match status" value="1"/>
</dbReference>
<protein>
    <submittedName>
        <fullName evidence="15 16">Disintegrin and metalloproteinase domain-containing protein 8 isoform X1</fullName>
    </submittedName>
</protein>
<dbReference type="CTD" id="101"/>
<feature type="domain" description="EGF-like" evidence="11">
    <location>
        <begin position="860"/>
        <end position="892"/>
    </location>
</feature>